<feature type="chain" id="PRO_5014870447" description="Lipoprotein" evidence="1">
    <location>
        <begin position="29"/>
        <end position="216"/>
    </location>
</feature>
<evidence type="ECO:0008006" key="4">
    <source>
        <dbReference type="Google" id="ProtNLM"/>
    </source>
</evidence>
<name>A0A2M9CPW0_9CELL</name>
<dbReference type="OrthoDB" id="4945911at2"/>
<dbReference type="Proteomes" id="UP000231693">
    <property type="component" value="Unassembled WGS sequence"/>
</dbReference>
<feature type="signal peptide" evidence="1">
    <location>
        <begin position="1"/>
        <end position="28"/>
    </location>
</feature>
<comment type="caution">
    <text evidence="2">The sequence shown here is derived from an EMBL/GenBank/DDBJ whole genome shotgun (WGS) entry which is preliminary data.</text>
</comment>
<gene>
    <name evidence="2" type="ORF">CLV28_1434</name>
</gene>
<protein>
    <recommendedName>
        <fullName evidence="4">Lipoprotein</fullName>
    </recommendedName>
</protein>
<keyword evidence="3" id="KW-1185">Reference proteome</keyword>
<dbReference type="EMBL" id="PGFE01000002">
    <property type="protein sequence ID" value="PJJ73950.1"/>
    <property type="molecule type" value="Genomic_DNA"/>
</dbReference>
<organism evidence="2 3">
    <name type="scientific">Sediminihabitans luteus</name>
    <dbReference type="NCBI Taxonomy" id="1138585"/>
    <lineage>
        <taxon>Bacteria</taxon>
        <taxon>Bacillati</taxon>
        <taxon>Actinomycetota</taxon>
        <taxon>Actinomycetes</taxon>
        <taxon>Micrococcales</taxon>
        <taxon>Cellulomonadaceae</taxon>
        <taxon>Sediminihabitans</taxon>
    </lineage>
</organism>
<proteinExistence type="predicted"/>
<reference evidence="2 3" key="1">
    <citation type="submission" date="2017-11" db="EMBL/GenBank/DDBJ databases">
        <title>Genomic Encyclopedia of Archaeal and Bacterial Type Strains, Phase II (KMG-II): From Individual Species to Whole Genera.</title>
        <authorList>
            <person name="Goeker M."/>
        </authorList>
    </citation>
    <scope>NUCLEOTIDE SEQUENCE [LARGE SCALE GENOMIC DNA]</scope>
    <source>
        <strain evidence="2 3">DSM 25478</strain>
    </source>
</reference>
<evidence type="ECO:0000256" key="1">
    <source>
        <dbReference type="SAM" id="SignalP"/>
    </source>
</evidence>
<accession>A0A2M9CPW0</accession>
<dbReference type="AlphaFoldDB" id="A0A2M9CPW0"/>
<dbReference type="PROSITE" id="PS51257">
    <property type="entry name" value="PROKAR_LIPOPROTEIN"/>
    <property type="match status" value="1"/>
</dbReference>
<evidence type="ECO:0000313" key="2">
    <source>
        <dbReference type="EMBL" id="PJJ73950.1"/>
    </source>
</evidence>
<sequence length="216" mass="23196">MSVLRWLGTASGVGVVVALVAACGPPQAPPLPVTPTIVWSAGEPTSDLESDPWVAAVRAAAVPYAVAVNAVDTRSEELHSTVSERSILRLDNRLEGDGGDPDGTQRVPGPWPFDPLSVEVAEDGRSAVVHGCSIDKWVLTLSQHELPPSDPVKARAMVIKLDDGTYRLDTTIGSDVPCESDHLTIGVFDPLPVGDWEYDERDVLTREDEWAWPIDG</sequence>
<keyword evidence="1" id="KW-0732">Signal</keyword>
<evidence type="ECO:0000313" key="3">
    <source>
        <dbReference type="Proteomes" id="UP000231693"/>
    </source>
</evidence>